<keyword evidence="4" id="KW-0378">Hydrolase</keyword>
<evidence type="ECO:0000259" key="7">
    <source>
        <dbReference type="PROSITE" id="PS50035"/>
    </source>
</evidence>
<evidence type="ECO:0000256" key="3">
    <source>
        <dbReference type="ARBA" id="ARBA00012027"/>
    </source>
</evidence>
<dbReference type="GO" id="GO:0016042">
    <property type="term" value="P:lipid catabolic process"/>
    <property type="evidence" value="ECO:0007669"/>
    <property type="project" value="UniProtKB-KW"/>
</dbReference>
<dbReference type="InterPro" id="IPR001736">
    <property type="entry name" value="PLipase_D/transphosphatidylase"/>
</dbReference>
<reference evidence="8 9" key="1">
    <citation type="submission" date="2016-10" db="EMBL/GenBank/DDBJ databases">
        <authorList>
            <person name="de Groot N.N."/>
        </authorList>
    </citation>
    <scope>NUCLEOTIDE SEQUENCE [LARGE SCALE GENOMIC DNA]</scope>
    <source>
        <strain evidence="8 9">RK1</strain>
    </source>
</reference>
<dbReference type="OrthoDB" id="1490185at2"/>
<dbReference type="PANTHER" id="PTHR43856">
    <property type="entry name" value="CARDIOLIPIN HYDROLASE"/>
    <property type="match status" value="1"/>
</dbReference>
<dbReference type="Proteomes" id="UP000198670">
    <property type="component" value="Unassembled WGS sequence"/>
</dbReference>
<comment type="catalytic activity">
    <reaction evidence="1">
        <text>a 1,2-diacyl-sn-glycero-3-phosphocholine + H2O = a 1,2-diacyl-sn-glycero-3-phosphate + choline + H(+)</text>
        <dbReference type="Rhea" id="RHEA:14445"/>
        <dbReference type="ChEBI" id="CHEBI:15354"/>
        <dbReference type="ChEBI" id="CHEBI:15377"/>
        <dbReference type="ChEBI" id="CHEBI:15378"/>
        <dbReference type="ChEBI" id="CHEBI:57643"/>
        <dbReference type="ChEBI" id="CHEBI:58608"/>
        <dbReference type="EC" id="3.1.4.4"/>
    </reaction>
</comment>
<evidence type="ECO:0000256" key="6">
    <source>
        <dbReference type="ARBA" id="ARBA00023098"/>
    </source>
</evidence>
<dbReference type="GO" id="GO:0006793">
    <property type="term" value="P:phosphorus metabolic process"/>
    <property type="evidence" value="ECO:0007669"/>
    <property type="project" value="UniProtKB-ARBA"/>
</dbReference>
<keyword evidence="9" id="KW-1185">Reference proteome</keyword>
<dbReference type="GO" id="GO:0004630">
    <property type="term" value="F:phospholipase D activity"/>
    <property type="evidence" value="ECO:0007669"/>
    <property type="project" value="UniProtKB-EC"/>
</dbReference>
<keyword evidence="6" id="KW-0443">Lipid metabolism</keyword>
<evidence type="ECO:0000256" key="4">
    <source>
        <dbReference type="ARBA" id="ARBA00022801"/>
    </source>
</evidence>
<feature type="domain" description="PLD phosphodiesterase" evidence="7">
    <location>
        <begin position="136"/>
        <end position="163"/>
    </location>
</feature>
<dbReference type="SUPFAM" id="SSF56024">
    <property type="entry name" value="Phospholipase D/nuclease"/>
    <property type="match status" value="2"/>
</dbReference>
<dbReference type="PROSITE" id="PS50035">
    <property type="entry name" value="PLD"/>
    <property type="match status" value="1"/>
</dbReference>
<evidence type="ECO:0000256" key="1">
    <source>
        <dbReference type="ARBA" id="ARBA00000798"/>
    </source>
</evidence>
<protein>
    <recommendedName>
        <fullName evidence="3">phospholipase D</fullName>
        <ecNumber evidence="3">3.1.4.4</ecNumber>
    </recommendedName>
</protein>
<evidence type="ECO:0000313" key="9">
    <source>
        <dbReference type="Proteomes" id="UP000198670"/>
    </source>
</evidence>
<comment type="similarity">
    <text evidence="2">Belongs to the phospholipase D family.</text>
</comment>
<name>A0A1I3CKM2_9SPHI</name>
<evidence type="ECO:0000313" key="8">
    <source>
        <dbReference type="EMBL" id="SFH75110.1"/>
    </source>
</evidence>
<proteinExistence type="inferred from homology"/>
<organism evidence="8 9">
    <name type="scientific">Parapedobacter indicus</name>
    <dbReference type="NCBI Taxonomy" id="1477437"/>
    <lineage>
        <taxon>Bacteria</taxon>
        <taxon>Pseudomonadati</taxon>
        <taxon>Bacteroidota</taxon>
        <taxon>Sphingobacteriia</taxon>
        <taxon>Sphingobacteriales</taxon>
        <taxon>Sphingobacteriaceae</taxon>
        <taxon>Parapedobacter</taxon>
    </lineage>
</organism>
<gene>
    <name evidence="8" type="ORF">SAMN05444682_10180</name>
</gene>
<dbReference type="PANTHER" id="PTHR43856:SF1">
    <property type="entry name" value="MITOCHONDRIAL CARDIOLIPIN HYDROLASE"/>
    <property type="match status" value="1"/>
</dbReference>
<dbReference type="EMBL" id="FOQO01000001">
    <property type="protein sequence ID" value="SFH75110.1"/>
    <property type="molecule type" value="Genomic_DNA"/>
</dbReference>
<sequence>METIIRNTDILNTGVFVINNDRKDFHPFNHYNSLFLTQEGNSSLKNEILRIINEATSVLKICSFIITDKEIFNAILNKAKESQIAVFVLTQLDQDKLKNDLSLIDFITEEEIKENPAQIHIKFIRKLYDNGIHVRASLSAHSKFIVSDRTNGFITSANFTTPSLTFNTESGVYLDENSSKQLDRLFDVIFLQGTTFKQFLGTRKKGKMLVVQTEATINSDLLPVPSQSKLRYTCESYENNLLNEIIKVIDEASDYIYLSAYSVVGLNSLPNLIQSLKNAIGRNVPVSLFCRGMNYRNDHLSGVSELVEIGCKVYADVYNHSKGVINEKTGLIFTANIDGNHGLTNGFEVGYILNENQRIEFLDFHKKLIETSFYVYDSKPTRNELFQTYIAYEMIKGLNAPVFPQNLILSFNKSHNVNLEELKSNVIFYGKSKDSEFLVMGNSYLKCRIKDNVIQIIESVKPRFDLEKYVLKFFELKISNNQ</sequence>
<dbReference type="AlphaFoldDB" id="A0A1I3CKM2"/>
<evidence type="ECO:0000256" key="5">
    <source>
        <dbReference type="ARBA" id="ARBA00022963"/>
    </source>
</evidence>
<dbReference type="Gene3D" id="3.30.870.10">
    <property type="entry name" value="Endonuclease Chain A"/>
    <property type="match status" value="2"/>
</dbReference>
<dbReference type="Pfam" id="PF13091">
    <property type="entry name" value="PLDc_2"/>
    <property type="match status" value="1"/>
</dbReference>
<dbReference type="EC" id="3.1.4.4" evidence="3"/>
<evidence type="ECO:0000256" key="2">
    <source>
        <dbReference type="ARBA" id="ARBA00008664"/>
    </source>
</evidence>
<dbReference type="RefSeq" id="WP_090622449.1">
    <property type="nucleotide sequence ID" value="NZ_FOQO01000001.1"/>
</dbReference>
<accession>A0A1I3CKM2</accession>
<keyword evidence="5" id="KW-0442">Lipid degradation</keyword>
<dbReference type="STRING" id="1477437.SAMN05444682_10180"/>
<dbReference type="GO" id="GO:0016891">
    <property type="term" value="F:RNA endonuclease activity producing 5'-phosphomonoesters, hydrolytic mechanism"/>
    <property type="evidence" value="ECO:0007669"/>
    <property type="project" value="TreeGrafter"/>
</dbReference>
<dbReference type="InterPro" id="IPR025202">
    <property type="entry name" value="PLD-like_dom"/>
</dbReference>
<dbReference type="SMART" id="SM00155">
    <property type="entry name" value="PLDc"/>
    <property type="match status" value="2"/>
</dbReference>
<dbReference type="InterPro" id="IPR051406">
    <property type="entry name" value="PLD_domain"/>
</dbReference>